<dbReference type="SUPFAM" id="SSF53098">
    <property type="entry name" value="Ribonuclease H-like"/>
    <property type="match status" value="1"/>
</dbReference>
<feature type="compositionally biased region" description="Basic residues" evidence="1">
    <location>
        <begin position="481"/>
        <end position="499"/>
    </location>
</feature>
<organism evidence="3 4">
    <name type="scientific">Frankliniella fusca</name>
    <dbReference type="NCBI Taxonomy" id="407009"/>
    <lineage>
        <taxon>Eukaryota</taxon>
        <taxon>Metazoa</taxon>
        <taxon>Ecdysozoa</taxon>
        <taxon>Arthropoda</taxon>
        <taxon>Hexapoda</taxon>
        <taxon>Insecta</taxon>
        <taxon>Pterygota</taxon>
        <taxon>Neoptera</taxon>
        <taxon>Paraneoptera</taxon>
        <taxon>Thysanoptera</taxon>
        <taxon>Terebrantia</taxon>
        <taxon>Thripoidea</taxon>
        <taxon>Thripidae</taxon>
        <taxon>Frankliniella</taxon>
    </lineage>
</organism>
<gene>
    <name evidence="3" type="ORF">KUF71_023885</name>
</gene>
<dbReference type="GO" id="GO:0003676">
    <property type="term" value="F:nucleic acid binding"/>
    <property type="evidence" value="ECO:0007669"/>
    <property type="project" value="InterPro"/>
</dbReference>
<evidence type="ECO:0000313" key="4">
    <source>
        <dbReference type="Proteomes" id="UP001219518"/>
    </source>
</evidence>
<dbReference type="EMBL" id="JAHWGI010000382">
    <property type="protein sequence ID" value="KAK3914484.1"/>
    <property type="molecule type" value="Genomic_DNA"/>
</dbReference>
<accession>A0AAE1H4M7</accession>
<dbReference type="InterPro" id="IPR012337">
    <property type="entry name" value="RNaseH-like_sf"/>
</dbReference>
<dbReference type="Gene3D" id="3.30.420.10">
    <property type="entry name" value="Ribonuclease H-like superfamily/Ribonuclease H"/>
    <property type="match status" value="1"/>
</dbReference>
<dbReference type="Gene3D" id="3.30.70.270">
    <property type="match status" value="1"/>
</dbReference>
<protein>
    <recommendedName>
        <fullName evidence="2">Integrase catalytic domain-containing protein</fullName>
    </recommendedName>
</protein>
<dbReference type="InterPro" id="IPR043128">
    <property type="entry name" value="Rev_trsase/Diguanyl_cyclase"/>
</dbReference>
<dbReference type="PROSITE" id="PS50994">
    <property type="entry name" value="INTEGRASE"/>
    <property type="match status" value="1"/>
</dbReference>
<keyword evidence="4" id="KW-1185">Reference proteome</keyword>
<name>A0AAE1H4M7_9NEOP</name>
<dbReference type="PANTHER" id="PTHR37984">
    <property type="entry name" value="PROTEIN CBG26694"/>
    <property type="match status" value="1"/>
</dbReference>
<evidence type="ECO:0000313" key="3">
    <source>
        <dbReference type="EMBL" id="KAK3914484.1"/>
    </source>
</evidence>
<dbReference type="SUPFAM" id="SSF56672">
    <property type="entry name" value="DNA/RNA polymerases"/>
    <property type="match status" value="1"/>
</dbReference>
<dbReference type="PANTHER" id="PTHR37984:SF8">
    <property type="entry name" value="CCHC-TYPE DOMAIN-CONTAINING PROTEIN"/>
    <property type="match status" value="1"/>
</dbReference>
<dbReference type="InterPro" id="IPR001584">
    <property type="entry name" value="Integrase_cat-core"/>
</dbReference>
<evidence type="ECO:0000259" key="2">
    <source>
        <dbReference type="PROSITE" id="PS50994"/>
    </source>
</evidence>
<dbReference type="InterPro" id="IPR050951">
    <property type="entry name" value="Retrovirus_Pol_polyprotein"/>
</dbReference>
<dbReference type="InterPro" id="IPR036397">
    <property type="entry name" value="RNaseH_sf"/>
</dbReference>
<dbReference type="AlphaFoldDB" id="A0AAE1H4M7"/>
<comment type="caution">
    <text evidence="3">The sequence shown here is derived from an EMBL/GenBank/DDBJ whole genome shotgun (WGS) entry which is preliminary data.</text>
</comment>
<reference evidence="3" key="2">
    <citation type="journal article" date="2023" name="BMC Genomics">
        <title>Pest status, molecular evolution, and epigenetic factors derived from the genome assembly of Frankliniella fusca, a thysanopteran phytovirus vector.</title>
        <authorList>
            <person name="Catto M.A."/>
            <person name="Labadie P.E."/>
            <person name="Jacobson A.L."/>
            <person name="Kennedy G.G."/>
            <person name="Srinivasan R."/>
            <person name="Hunt B.G."/>
        </authorList>
    </citation>
    <scope>NUCLEOTIDE SEQUENCE</scope>
    <source>
        <strain evidence="3">PL_HMW_Pooled</strain>
    </source>
</reference>
<dbReference type="GO" id="GO:0042575">
    <property type="term" value="C:DNA polymerase complex"/>
    <property type="evidence" value="ECO:0007669"/>
    <property type="project" value="UniProtKB-ARBA"/>
</dbReference>
<dbReference type="GO" id="GO:0015074">
    <property type="term" value="P:DNA integration"/>
    <property type="evidence" value="ECO:0007669"/>
    <property type="project" value="InterPro"/>
</dbReference>
<reference evidence="3" key="1">
    <citation type="submission" date="2021-07" db="EMBL/GenBank/DDBJ databases">
        <authorList>
            <person name="Catto M.A."/>
            <person name="Jacobson A."/>
            <person name="Kennedy G."/>
            <person name="Labadie P."/>
            <person name="Hunt B.G."/>
            <person name="Srinivasan R."/>
        </authorList>
    </citation>
    <scope>NUCLEOTIDE SEQUENCE</scope>
    <source>
        <strain evidence="3">PL_HMW_Pooled</strain>
        <tissue evidence="3">Head</tissue>
    </source>
</reference>
<evidence type="ECO:0000256" key="1">
    <source>
        <dbReference type="SAM" id="MobiDB-lite"/>
    </source>
</evidence>
<feature type="region of interest" description="Disordered" evidence="1">
    <location>
        <begin position="473"/>
        <end position="499"/>
    </location>
</feature>
<proteinExistence type="predicted"/>
<dbReference type="InterPro" id="IPR043502">
    <property type="entry name" value="DNA/RNA_pol_sf"/>
</dbReference>
<feature type="domain" description="Integrase catalytic" evidence="2">
    <location>
        <begin position="185"/>
        <end position="369"/>
    </location>
</feature>
<sequence length="499" mass="57303">MFDGVGMSVDPDRVESLVNLKPPENVEAYVPQMADLMHSLQQLLRKNVEFQWLPAHDKAFEVIKQAICKSPVLTPFDPKRTTINCLSVTSQDKQMLEVVHSISAHLPMSSKRKQDFVTETSSDRILSKVIKYSNSSWPSQNKLSPECNDYYELRDDLYVQDGLLFLHDCSKVPTVLCIRVCSSWASCLPKALAKSKQLFYLPTLSHDVSESLMKCRTCEKYRSNNSKELLLPLEVPTLRYEKVEFTLSIKKNSAAVIDGFQNVFTRYGYPKQILADNNPFPSHECKKYAEYGIELVACSPEHHKSDGLAEGAVKIVKQLMRKSEEDKRDYSEAVMEQNNTTISNLPMSSSQILHSRMLRTPLVMHSKWLEPHVQVDVVPLLKIKQTAMKKAHDKRVKRYTVNYKPDDEVIARTLKYSYWRKAKVVKFAKEPRSHWLQVKVVYVMSMYQCPCSLNVIETTPPVQSLLTKKKKVKKNPTVISKPKKSRFGRKLTSPKRLNL</sequence>
<dbReference type="Proteomes" id="UP001219518">
    <property type="component" value="Unassembled WGS sequence"/>
</dbReference>
<dbReference type="GO" id="GO:0071897">
    <property type="term" value="P:DNA biosynthetic process"/>
    <property type="evidence" value="ECO:0007669"/>
    <property type="project" value="UniProtKB-ARBA"/>
</dbReference>